<evidence type="ECO:0000313" key="7">
    <source>
        <dbReference type="Proteomes" id="UP000247744"/>
    </source>
</evidence>
<evidence type="ECO:0000256" key="3">
    <source>
        <dbReference type="ARBA" id="ARBA00022676"/>
    </source>
</evidence>
<comment type="similarity">
    <text evidence="2">Belongs to the glycosyltransferase 2 family.</text>
</comment>
<keyword evidence="3" id="KW-0328">Glycosyltransferase</keyword>
<dbReference type="InterPro" id="IPR029044">
    <property type="entry name" value="Nucleotide-diphossugar_trans"/>
</dbReference>
<dbReference type="InterPro" id="IPR001173">
    <property type="entry name" value="Glyco_trans_2-like"/>
</dbReference>
<evidence type="ECO:0000256" key="4">
    <source>
        <dbReference type="ARBA" id="ARBA00022679"/>
    </source>
</evidence>
<dbReference type="AlphaFoldDB" id="A0A318MYX1"/>
<dbReference type="OrthoDB" id="7665907at2"/>
<dbReference type="SUPFAM" id="SSF53448">
    <property type="entry name" value="Nucleotide-diphospho-sugar transferases"/>
    <property type="match status" value="1"/>
</dbReference>
<gene>
    <name evidence="6" type="ORF">DKK75_00910</name>
</gene>
<organism evidence="6 7">
    <name type="scientific">Bifidobacterium asteroides</name>
    <dbReference type="NCBI Taxonomy" id="1684"/>
    <lineage>
        <taxon>Bacteria</taxon>
        <taxon>Bacillati</taxon>
        <taxon>Actinomycetota</taxon>
        <taxon>Actinomycetes</taxon>
        <taxon>Bifidobacteriales</taxon>
        <taxon>Bifidobacteriaceae</taxon>
        <taxon>Bifidobacterium</taxon>
    </lineage>
</organism>
<dbReference type="Pfam" id="PF00535">
    <property type="entry name" value="Glycos_transf_2"/>
    <property type="match status" value="1"/>
</dbReference>
<evidence type="ECO:0000256" key="2">
    <source>
        <dbReference type="ARBA" id="ARBA00006739"/>
    </source>
</evidence>
<dbReference type="Proteomes" id="UP000247744">
    <property type="component" value="Unassembled WGS sequence"/>
</dbReference>
<dbReference type="GO" id="GO:0016757">
    <property type="term" value="F:glycosyltransferase activity"/>
    <property type="evidence" value="ECO:0007669"/>
    <property type="project" value="UniProtKB-KW"/>
</dbReference>
<sequence>MHTMRFFVVAVVVSYNRSKLLQECLDGISGQSRKPDQVLVVDNASEDGSADVVLSHPLKPDLIRLHHNMGGAGGFVAGMAAALAKISPQREAYLWLMDDDVVPQPNALSGLLDAASEARADNGSWPSVLGSEAVWIDGRVHGMNKPRRRLPIRRGRPQLQASAHAYQVRSLSFVSCLVNVKAIQAAGTLPRAAYFLWNDDFEYTSRLLKAGVGYYVPASRVWHKTKVFGSSDADPGSRFFYEVRNKIWMFRFSRGNFTAIELLALLVATGRRWLLTLVRAHDRRQILHCLSRGFKAGMAARPGSNHDLFAQEPDVQALIDRVDQGRQAVIR</sequence>
<dbReference type="PANTHER" id="PTHR43179">
    <property type="entry name" value="RHAMNOSYLTRANSFERASE WBBL"/>
    <property type="match status" value="1"/>
</dbReference>
<keyword evidence="4 6" id="KW-0808">Transferase</keyword>
<evidence type="ECO:0000313" key="6">
    <source>
        <dbReference type="EMBL" id="PXY85765.1"/>
    </source>
</evidence>
<comment type="pathway">
    <text evidence="1">Cell wall biogenesis; cell wall polysaccharide biosynthesis.</text>
</comment>
<feature type="domain" description="Glycosyltransferase 2-like" evidence="5">
    <location>
        <begin position="11"/>
        <end position="127"/>
    </location>
</feature>
<evidence type="ECO:0000259" key="5">
    <source>
        <dbReference type="Pfam" id="PF00535"/>
    </source>
</evidence>
<dbReference type="Gene3D" id="3.90.550.10">
    <property type="entry name" value="Spore Coat Polysaccharide Biosynthesis Protein SpsA, Chain A"/>
    <property type="match status" value="1"/>
</dbReference>
<dbReference type="RefSeq" id="WP_110451590.1">
    <property type="nucleotide sequence ID" value="NZ_QGLL01000001.1"/>
</dbReference>
<name>A0A318MYX1_9BIFI</name>
<protein>
    <submittedName>
        <fullName evidence="6">Glycosyl transferase family 2</fullName>
    </submittedName>
</protein>
<accession>A0A318MYX1</accession>
<dbReference type="EMBL" id="QGLL01000001">
    <property type="protein sequence ID" value="PXY85765.1"/>
    <property type="molecule type" value="Genomic_DNA"/>
</dbReference>
<dbReference type="PANTHER" id="PTHR43179:SF12">
    <property type="entry name" value="GALACTOFURANOSYLTRANSFERASE GLFT2"/>
    <property type="match status" value="1"/>
</dbReference>
<evidence type="ECO:0000256" key="1">
    <source>
        <dbReference type="ARBA" id="ARBA00004776"/>
    </source>
</evidence>
<comment type="caution">
    <text evidence="6">The sequence shown here is derived from an EMBL/GenBank/DDBJ whole genome shotgun (WGS) entry which is preliminary data.</text>
</comment>
<reference evidence="6 7" key="1">
    <citation type="submission" date="2018-05" db="EMBL/GenBank/DDBJ databases">
        <title>Reference genomes for bee gut microbiota database.</title>
        <authorList>
            <person name="Ellegaard K.M."/>
        </authorList>
    </citation>
    <scope>NUCLEOTIDE SEQUENCE [LARGE SCALE GENOMIC DNA]</scope>
    <source>
        <strain evidence="6 7">ESL0200</strain>
    </source>
</reference>
<proteinExistence type="inferred from homology"/>